<comment type="domain">
    <text evidence="7">Contains large globular domains required for ATP hydrolysis at each terminus and a third globular domain forming a flexible hinge near the middle of the molecule. These domains are separated by coiled-coil structures.</text>
</comment>
<feature type="coiled-coil region" evidence="7">
    <location>
        <begin position="387"/>
        <end position="463"/>
    </location>
</feature>
<dbReference type="GO" id="GO:0006260">
    <property type="term" value="P:DNA replication"/>
    <property type="evidence" value="ECO:0007669"/>
    <property type="project" value="UniProtKB-UniRule"/>
</dbReference>
<evidence type="ECO:0000313" key="10">
    <source>
        <dbReference type="EMBL" id="QDT56317.1"/>
    </source>
</evidence>
<dbReference type="GO" id="GO:0005737">
    <property type="term" value="C:cytoplasm"/>
    <property type="evidence" value="ECO:0007669"/>
    <property type="project" value="UniProtKB-SubCell"/>
</dbReference>
<dbReference type="GO" id="GO:0016887">
    <property type="term" value="F:ATP hydrolysis activity"/>
    <property type="evidence" value="ECO:0007669"/>
    <property type="project" value="InterPro"/>
</dbReference>
<feature type="compositionally biased region" description="Acidic residues" evidence="8">
    <location>
        <begin position="984"/>
        <end position="1000"/>
    </location>
</feature>
<evidence type="ECO:0000313" key="11">
    <source>
        <dbReference type="Proteomes" id="UP000315700"/>
    </source>
</evidence>
<dbReference type="InterPro" id="IPR010935">
    <property type="entry name" value="SMC_hinge"/>
</dbReference>
<evidence type="ECO:0000256" key="2">
    <source>
        <dbReference type="ARBA" id="ARBA00022490"/>
    </source>
</evidence>
<dbReference type="NCBIfam" id="TIGR02168">
    <property type="entry name" value="SMC_prok_B"/>
    <property type="match status" value="1"/>
</dbReference>
<dbReference type="InterPro" id="IPR003395">
    <property type="entry name" value="RecF/RecN/SMC_N"/>
</dbReference>
<keyword evidence="11" id="KW-1185">Reference proteome</keyword>
<comment type="similarity">
    <text evidence="7">Belongs to the SMC family.</text>
</comment>
<dbReference type="FunFam" id="3.40.50.300:FF:000901">
    <property type="entry name" value="Chromosome partition protein Smc"/>
    <property type="match status" value="1"/>
</dbReference>
<dbReference type="Gene3D" id="3.40.50.300">
    <property type="entry name" value="P-loop containing nucleotide triphosphate hydrolases"/>
    <property type="match status" value="2"/>
</dbReference>
<dbReference type="InterPro" id="IPR024704">
    <property type="entry name" value="SMC"/>
</dbReference>
<dbReference type="Pfam" id="PF02463">
    <property type="entry name" value="SMC_N"/>
    <property type="match status" value="1"/>
</dbReference>
<keyword evidence="3 7" id="KW-0547">Nucleotide-binding</keyword>
<feature type="coiled-coil region" evidence="7">
    <location>
        <begin position="166"/>
        <end position="200"/>
    </location>
</feature>
<accession>A0A517SJM4</accession>
<feature type="coiled-coil region" evidence="7">
    <location>
        <begin position="247"/>
        <end position="302"/>
    </location>
</feature>
<gene>
    <name evidence="10" type="primary">smc_3</name>
    <name evidence="7" type="synonym">smc</name>
    <name evidence="10" type="ORF">Pan44_43700</name>
</gene>
<dbReference type="RefSeq" id="WP_145033620.1">
    <property type="nucleotide sequence ID" value="NZ_CP036271.1"/>
</dbReference>
<protein>
    <recommendedName>
        <fullName evidence="7">Chromosome partition protein Smc</fullName>
    </recommendedName>
</protein>
<feature type="coiled-coil region" evidence="7">
    <location>
        <begin position="331"/>
        <end position="358"/>
    </location>
</feature>
<dbReference type="SMART" id="SM00968">
    <property type="entry name" value="SMC_hinge"/>
    <property type="match status" value="1"/>
</dbReference>
<name>A0A517SJM4_9PLAN</name>
<dbReference type="EMBL" id="CP036271">
    <property type="protein sequence ID" value="QDT56317.1"/>
    <property type="molecule type" value="Genomic_DNA"/>
</dbReference>
<dbReference type="InterPro" id="IPR011890">
    <property type="entry name" value="SMC_prok"/>
</dbReference>
<dbReference type="PIRSF" id="PIRSF005719">
    <property type="entry name" value="SMC"/>
    <property type="match status" value="1"/>
</dbReference>
<keyword evidence="5 7" id="KW-0175">Coiled coil</keyword>
<dbReference type="Gene3D" id="3.30.70.1620">
    <property type="match status" value="1"/>
</dbReference>
<dbReference type="SUPFAM" id="SSF52540">
    <property type="entry name" value="P-loop containing nucleoside triphosphate hydrolases"/>
    <property type="match status" value="1"/>
</dbReference>
<evidence type="ECO:0000256" key="6">
    <source>
        <dbReference type="ARBA" id="ARBA00023125"/>
    </source>
</evidence>
<sequence length="1245" mass="138840">MLKSLELLGFKSFAERTLFEFAPGITCVVGPNGSGKSNVVDSIKWILGDQSAKSLRGKEMTDVIFNGSSSRKPSQLAEASLTFDNTSGLLPIDAVEVKIGRRLYRSGDSEYLLNGNVVRLKDVRDLLLGTGAGTAAYSIIEQGRVDQILQSNPASRRQVFEEAAGISRFKAKRVDAERRLERVSQNLLRLTDIVGELESQLNTTRNQAGKAAKYRELTSELKVIWTGLAADDVRHMDSQKSGWDEKLETSRTRSEELQEQLARIEAGRQEIDEELSASDHKVRAVEQQMSVLQQAIATATANRANQSQRSEELAVEIGRLQTHQMSLVREESQASQELAEAELRLKTLEQSIQERRGSFERREVLAAEIQRKVGLARKDVREQRIAREAALQKIVTCERQLAALESQQASAGEAIDALERQRAEALVRLGQFEAADEETQENLARAEEALADARAARDGVAAERAKLHGELTRLETQLNHRREHRSVWQARLQVLKEWDASHAGVGTGVREFLARAAESRGAPWNTVKGLVCNLLDVPLEVAPLIDLALGEQSQAVVVEDLQPWIAYWRKPDSVAAGRIAMIGLNLNGDIRRTDPFERTVRELPGVVGRADEVVKESRKAIGLAKRVLGHVWIVRDLDTATQVVETSGGKATCATLQGELLNGDLRLVVGALSAESAVVSRRSELKQLTLDLKRLERAIEGDGRRLAELIEVHVSRDAAVREADEIVGRRLEEVAAARAMCDVRNRDRQRLLAELETTEEQTALAIARQTSVYDQADALEATIDSLRQEASTLEESITVLQADIDSIDQELRELTSELDLQRVELAKQEERLTGLIESHGRFDREQGARIKQREEAAERFEESQAALARAQLAMLSASNECATLILKVETLQSERRILDEVRAQVQSRRKKYLAQEDACRSERHEAVDAMHTAEMQLREFTRLRTALETRMQEEFQLSLEEIVASEVSAYADYLAANHAPEEQPAAEEADETGEDRETADDDEIITNEGAPTFDEVRPELEAEVERLRRRIKALGNVNTESLDDLDELETRYNDLAGQLSDLNEAKAALEDIIRRINVESRRMFLETFESICTHFRELFRKLFGGGEGNIILENPDDVLECGIDIVARPPGKELRSISLLSGGEKTLTAIALLFAMFKSKPSPYCILDEVDAALDDANVERYASIVKDFTYLSQFVIITHRKRTMTAGDVLYGVTMEQAGISKRMSVRFDDVGENGEILAKSRAA</sequence>
<dbReference type="GO" id="GO:0005524">
    <property type="term" value="F:ATP binding"/>
    <property type="evidence" value="ECO:0007669"/>
    <property type="project" value="UniProtKB-UniRule"/>
</dbReference>
<keyword evidence="6 7" id="KW-0238">DNA-binding</keyword>
<feature type="coiled-coil region" evidence="7">
    <location>
        <begin position="1017"/>
        <end position="1082"/>
    </location>
</feature>
<dbReference type="GO" id="GO:0007059">
    <property type="term" value="P:chromosome segregation"/>
    <property type="evidence" value="ECO:0007669"/>
    <property type="project" value="UniProtKB-UniRule"/>
</dbReference>
<dbReference type="CDD" id="cd03278">
    <property type="entry name" value="ABC_SMC_barmotin"/>
    <property type="match status" value="1"/>
</dbReference>
<dbReference type="SUPFAM" id="SSF75553">
    <property type="entry name" value="Smc hinge domain"/>
    <property type="match status" value="1"/>
</dbReference>
<dbReference type="Pfam" id="PF06470">
    <property type="entry name" value="SMC_hinge"/>
    <property type="match status" value="1"/>
</dbReference>
<comment type="subcellular location">
    <subcellularLocation>
        <location evidence="1 7">Cytoplasm</location>
    </subcellularLocation>
</comment>
<evidence type="ECO:0000256" key="4">
    <source>
        <dbReference type="ARBA" id="ARBA00022840"/>
    </source>
</evidence>
<evidence type="ECO:0000256" key="7">
    <source>
        <dbReference type="HAMAP-Rule" id="MF_01894"/>
    </source>
</evidence>
<evidence type="ECO:0000256" key="8">
    <source>
        <dbReference type="SAM" id="MobiDB-lite"/>
    </source>
</evidence>
<dbReference type="InterPro" id="IPR027417">
    <property type="entry name" value="P-loop_NTPase"/>
</dbReference>
<dbReference type="KEGG" id="ccos:Pan44_43700"/>
<dbReference type="Gene3D" id="1.20.1060.20">
    <property type="match status" value="1"/>
</dbReference>
<comment type="function">
    <text evidence="7">Required for chromosome condensation and partitioning.</text>
</comment>
<evidence type="ECO:0000256" key="5">
    <source>
        <dbReference type="ARBA" id="ARBA00023054"/>
    </source>
</evidence>
<dbReference type="GO" id="GO:0030261">
    <property type="term" value="P:chromosome condensation"/>
    <property type="evidence" value="ECO:0007669"/>
    <property type="project" value="InterPro"/>
</dbReference>
<reference evidence="10 11" key="1">
    <citation type="submission" date="2019-02" db="EMBL/GenBank/DDBJ databases">
        <title>Deep-cultivation of Planctomycetes and their phenomic and genomic characterization uncovers novel biology.</title>
        <authorList>
            <person name="Wiegand S."/>
            <person name="Jogler M."/>
            <person name="Boedeker C."/>
            <person name="Pinto D."/>
            <person name="Vollmers J."/>
            <person name="Rivas-Marin E."/>
            <person name="Kohn T."/>
            <person name="Peeters S.H."/>
            <person name="Heuer A."/>
            <person name="Rast P."/>
            <person name="Oberbeckmann S."/>
            <person name="Bunk B."/>
            <person name="Jeske O."/>
            <person name="Meyerdierks A."/>
            <person name="Storesund J.E."/>
            <person name="Kallscheuer N."/>
            <person name="Luecker S."/>
            <person name="Lage O.M."/>
            <person name="Pohl T."/>
            <person name="Merkel B.J."/>
            <person name="Hornburger P."/>
            <person name="Mueller R.-W."/>
            <person name="Bruemmer F."/>
            <person name="Labrenz M."/>
            <person name="Spormann A.M."/>
            <person name="Op den Camp H."/>
            <person name="Overmann J."/>
            <person name="Amann R."/>
            <person name="Jetten M.S.M."/>
            <person name="Mascher T."/>
            <person name="Medema M.H."/>
            <person name="Devos D.P."/>
            <person name="Kaster A.-K."/>
            <person name="Ovreas L."/>
            <person name="Rohde M."/>
            <person name="Galperin M.Y."/>
            <person name="Jogler C."/>
        </authorList>
    </citation>
    <scope>NUCLEOTIDE SEQUENCE [LARGE SCALE GENOMIC DNA]</scope>
    <source>
        <strain evidence="10 11">Pan44</strain>
    </source>
</reference>
<dbReference type="PANTHER" id="PTHR43977">
    <property type="entry name" value="STRUCTURAL MAINTENANCE OF CHROMOSOMES PROTEIN 3"/>
    <property type="match status" value="1"/>
</dbReference>
<dbReference type="GO" id="GO:0005694">
    <property type="term" value="C:chromosome"/>
    <property type="evidence" value="ECO:0007669"/>
    <property type="project" value="InterPro"/>
</dbReference>
<dbReference type="AlphaFoldDB" id="A0A517SJM4"/>
<dbReference type="Gene3D" id="6.10.140.1720">
    <property type="match status" value="1"/>
</dbReference>
<organism evidence="10 11">
    <name type="scientific">Caulifigura coniformis</name>
    <dbReference type="NCBI Taxonomy" id="2527983"/>
    <lineage>
        <taxon>Bacteria</taxon>
        <taxon>Pseudomonadati</taxon>
        <taxon>Planctomycetota</taxon>
        <taxon>Planctomycetia</taxon>
        <taxon>Planctomycetales</taxon>
        <taxon>Planctomycetaceae</taxon>
        <taxon>Caulifigura</taxon>
    </lineage>
</organism>
<evidence type="ECO:0000256" key="3">
    <source>
        <dbReference type="ARBA" id="ARBA00022741"/>
    </source>
</evidence>
<proteinExistence type="inferred from homology"/>
<dbReference type="OrthoDB" id="9808768at2"/>
<evidence type="ECO:0000256" key="1">
    <source>
        <dbReference type="ARBA" id="ARBA00004496"/>
    </source>
</evidence>
<keyword evidence="4 7" id="KW-0067">ATP-binding</keyword>
<feature type="binding site" evidence="7">
    <location>
        <begin position="31"/>
        <end position="38"/>
    </location>
    <ligand>
        <name>ATP</name>
        <dbReference type="ChEBI" id="CHEBI:30616"/>
    </ligand>
</feature>
<feature type="domain" description="SMC hinge" evidence="9">
    <location>
        <begin position="525"/>
        <end position="644"/>
    </location>
</feature>
<dbReference type="HAMAP" id="MF_01894">
    <property type="entry name" value="Smc_prok"/>
    <property type="match status" value="1"/>
</dbReference>
<evidence type="ECO:0000259" key="9">
    <source>
        <dbReference type="SMART" id="SM00968"/>
    </source>
</evidence>
<dbReference type="Proteomes" id="UP000315700">
    <property type="component" value="Chromosome"/>
</dbReference>
<keyword evidence="2 7" id="KW-0963">Cytoplasm</keyword>
<dbReference type="GO" id="GO:0007062">
    <property type="term" value="P:sister chromatid cohesion"/>
    <property type="evidence" value="ECO:0007669"/>
    <property type="project" value="InterPro"/>
</dbReference>
<dbReference type="GO" id="GO:0003677">
    <property type="term" value="F:DNA binding"/>
    <property type="evidence" value="ECO:0007669"/>
    <property type="project" value="UniProtKB-UniRule"/>
</dbReference>
<feature type="coiled-coil region" evidence="7">
    <location>
        <begin position="776"/>
        <end position="873"/>
    </location>
</feature>
<comment type="subunit">
    <text evidence="7">Homodimer.</text>
</comment>
<dbReference type="InterPro" id="IPR036277">
    <property type="entry name" value="SMC_hinge_sf"/>
</dbReference>
<dbReference type="InParanoid" id="A0A517SJM4"/>
<feature type="region of interest" description="Disordered" evidence="8">
    <location>
        <begin position="979"/>
        <end position="1000"/>
    </location>
</feature>
<feature type="coiled-coil region" evidence="7">
    <location>
        <begin position="678"/>
        <end position="705"/>
    </location>
</feature>